<dbReference type="InterPro" id="IPR006283">
    <property type="entry name" value="ThiL-like"/>
</dbReference>
<evidence type="ECO:0000313" key="5">
    <source>
        <dbReference type="Proteomes" id="UP000182125"/>
    </source>
</evidence>
<dbReference type="OrthoDB" id="45909at2157"/>
<dbReference type="Gene3D" id="3.30.1330.10">
    <property type="entry name" value="PurM-like, N-terminal domain"/>
    <property type="match status" value="1"/>
</dbReference>
<feature type="binding site" evidence="1">
    <location>
        <position position="213"/>
    </location>
    <ligand>
        <name>Mg(2+)</name>
        <dbReference type="ChEBI" id="CHEBI:18420"/>
        <label>3</label>
    </ligand>
</feature>
<dbReference type="GO" id="GO:0009228">
    <property type="term" value="P:thiamine biosynthetic process"/>
    <property type="evidence" value="ECO:0007669"/>
    <property type="project" value="UniProtKB-KW"/>
</dbReference>
<keyword evidence="1" id="KW-0067">ATP-binding</keyword>
<dbReference type="PANTHER" id="PTHR30270">
    <property type="entry name" value="THIAMINE-MONOPHOSPHATE KINASE"/>
    <property type="match status" value="1"/>
</dbReference>
<keyword evidence="1" id="KW-0479">Metal-binding</keyword>
<dbReference type="InterPro" id="IPR036676">
    <property type="entry name" value="PurM-like_C_sf"/>
</dbReference>
<dbReference type="InterPro" id="IPR036921">
    <property type="entry name" value="PurM-like_N_sf"/>
</dbReference>
<organism evidence="4 5">
    <name type="scientific">Thermococcus thioreducens</name>
    <dbReference type="NCBI Taxonomy" id="277988"/>
    <lineage>
        <taxon>Archaea</taxon>
        <taxon>Methanobacteriati</taxon>
        <taxon>Methanobacteriota</taxon>
        <taxon>Thermococci</taxon>
        <taxon>Thermococcales</taxon>
        <taxon>Thermococcaceae</taxon>
        <taxon>Thermococcus</taxon>
    </lineage>
</organism>
<dbReference type="InterPro" id="IPR016188">
    <property type="entry name" value="PurM-like_N"/>
</dbReference>
<comment type="miscellaneous">
    <text evidence="1">Reaction mechanism of ThiL seems to utilize a direct, inline transfer of the gamma-phosphate of ATP to TMP rather than a phosphorylated enzyme intermediate.</text>
</comment>
<keyword evidence="1" id="KW-0547">Nucleotide-binding</keyword>
<dbReference type="SUPFAM" id="SSF55326">
    <property type="entry name" value="PurM N-terminal domain-like"/>
    <property type="match status" value="1"/>
</dbReference>
<keyword evidence="1 4" id="KW-0418">Kinase</keyword>
<dbReference type="GeneID" id="33333626"/>
<evidence type="ECO:0000313" key="4">
    <source>
        <dbReference type="EMBL" id="SEV95823.1"/>
    </source>
</evidence>
<feature type="binding site" evidence="1">
    <location>
        <position position="125"/>
    </location>
    <ligand>
        <name>Mg(2+)</name>
        <dbReference type="ChEBI" id="CHEBI:18420"/>
        <label>1</label>
    </ligand>
</feature>
<keyword evidence="1" id="KW-0808">Transferase</keyword>
<feature type="binding site" evidence="1">
    <location>
        <position position="314"/>
    </location>
    <ligand>
        <name>substrate</name>
    </ligand>
</feature>
<keyword evidence="1" id="KW-0784">Thiamine biosynthesis</keyword>
<proteinExistence type="inferred from homology"/>
<dbReference type="PIRSF" id="PIRSF005303">
    <property type="entry name" value="Thiam_monoph_kin"/>
    <property type="match status" value="1"/>
</dbReference>
<feature type="domain" description="PurM-like N-terminal" evidence="2">
    <location>
        <begin position="31"/>
        <end position="141"/>
    </location>
</feature>
<name>A0A1I0N4M8_9EURY</name>
<dbReference type="GO" id="GO:0009229">
    <property type="term" value="P:thiamine diphosphate biosynthetic process"/>
    <property type="evidence" value="ECO:0007669"/>
    <property type="project" value="UniProtKB-UniRule"/>
</dbReference>
<dbReference type="NCBIfam" id="NF004353">
    <property type="entry name" value="PRK05731.2-2"/>
    <property type="match status" value="1"/>
</dbReference>
<comment type="function">
    <text evidence="1">Catalyzes the ATP-dependent phosphorylation of thiamine-monophosphate (TMP) to form thiamine-pyrophosphate (TPP), the active form of vitamin B1.</text>
</comment>
<dbReference type="PANTHER" id="PTHR30270:SF3">
    <property type="entry name" value="THIAMINE-MONOPHOSPHATE KINASE"/>
    <property type="match status" value="1"/>
</dbReference>
<feature type="binding site" evidence="1">
    <location>
        <position position="56"/>
    </location>
    <ligand>
        <name>substrate</name>
    </ligand>
</feature>
<dbReference type="Gene3D" id="3.90.650.10">
    <property type="entry name" value="PurM-like C-terminal domain"/>
    <property type="match status" value="1"/>
</dbReference>
<feature type="domain" description="PurM-like C-terminal" evidence="3">
    <location>
        <begin position="152"/>
        <end position="302"/>
    </location>
</feature>
<comment type="caution">
    <text evidence="1">Lacks conserved residue(s) required for the propagation of feature annotation.</text>
</comment>
<dbReference type="GO" id="GO:0009030">
    <property type="term" value="F:thiamine-phosphate kinase activity"/>
    <property type="evidence" value="ECO:0007669"/>
    <property type="project" value="UniProtKB-UniRule"/>
</dbReference>
<dbReference type="InterPro" id="IPR010918">
    <property type="entry name" value="PurM-like_C_dom"/>
</dbReference>
<dbReference type="HAMAP" id="MF_02128">
    <property type="entry name" value="TMP_kinase"/>
    <property type="match status" value="1"/>
</dbReference>
<feature type="binding site" evidence="1">
    <location>
        <position position="33"/>
    </location>
    <ligand>
        <name>Mg(2+)</name>
        <dbReference type="ChEBI" id="CHEBI:18420"/>
        <label>3</label>
    </ligand>
</feature>
<dbReference type="GO" id="GO:0005524">
    <property type="term" value="F:ATP binding"/>
    <property type="evidence" value="ECO:0007669"/>
    <property type="project" value="UniProtKB-UniRule"/>
</dbReference>
<feature type="binding site" evidence="1">
    <location>
        <position position="49"/>
    </location>
    <ligand>
        <name>Mg(2+)</name>
        <dbReference type="ChEBI" id="CHEBI:18420"/>
        <label>1</label>
    </ligand>
</feature>
<feature type="binding site" evidence="1">
    <location>
        <position position="77"/>
    </location>
    <ligand>
        <name>Mg(2+)</name>
        <dbReference type="ChEBI" id="CHEBI:18420"/>
        <label>3</label>
    </ligand>
</feature>
<dbReference type="UniPathway" id="UPA00060">
    <property type="reaction ID" value="UER00142"/>
</dbReference>
<dbReference type="CDD" id="cd02194">
    <property type="entry name" value="ThiL"/>
    <property type="match status" value="1"/>
</dbReference>
<feature type="binding site" evidence="1">
    <location>
        <position position="77"/>
    </location>
    <ligand>
        <name>Mg(2+)</name>
        <dbReference type="ChEBI" id="CHEBI:18420"/>
        <label>4</label>
    </ligand>
</feature>
<dbReference type="SUPFAM" id="SSF56042">
    <property type="entry name" value="PurM C-terminal domain-like"/>
    <property type="match status" value="1"/>
</dbReference>
<comment type="catalytic activity">
    <reaction evidence="1">
        <text>thiamine phosphate + ATP = thiamine diphosphate + ADP</text>
        <dbReference type="Rhea" id="RHEA:15913"/>
        <dbReference type="ChEBI" id="CHEBI:30616"/>
        <dbReference type="ChEBI" id="CHEBI:37575"/>
        <dbReference type="ChEBI" id="CHEBI:58937"/>
        <dbReference type="ChEBI" id="CHEBI:456216"/>
        <dbReference type="EC" id="2.7.4.16"/>
    </reaction>
</comment>
<accession>A0A1I0N4M8</accession>
<feature type="binding site" evidence="1">
    <location>
        <position position="216"/>
    </location>
    <ligand>
        <name>Mg(2+)</name>
        <dbReference type="ChEBI" id="CHEBI:18420"/>
        <label>5</label>
    </ligand>
</feature>
<dbReference type="Pfam" id="PF00586">
    <property type="entry name" value="AIRS"/>
    <property type="match status" value="1"/>
</dbReference>
<feature type="binding site" evidence="1">
    <location>
        <position position="266"/>
    </location>
    <ligand>
        <name>substrate</name>
    </ligand>
</feature>
<keyword evidence="1" id="KW-0460">Magnesium</keyword>
<evidence type="ECO:0000259" key="3">
    <source>
        <dbReference type="Pfam" id="PF02769"/>
    </source>
</evidence>
<comment type="pathway">
    <text evidence="1">Cofactor biosynthesis; thiamine diphosphate biosynthesis; thiamine diphosphate from thiamine phosphate: step 1/1.</text>
</comment>
<feature type="binding site" evidence="1">
    <location>
        <position position="47"/>
    </location>
    <ligand>
        <name>Mg(2+)</name>
        <dbReference type="ChEBI" id="CHEBI:18420"/>
        <label>4</label>
    </ligand>
</feature>
<reference evidence="5" key="1">
    <citation type="submission" date="2016-10" db="EMBL/GenBank/DDBJ databases">
        <authorList>
            <person name="Varghese N."/>
            <person name="Submissions S."/>
        </authorList>
    </citation>
    <scope>NUCLEOTIDE SEQUENCE [LARGE SCALE GENOMIC DNA]</scope>
    <source>
        <strain evidence="5">OGL-20</strain>
    </source>
</reference>
<evidence type="ECO:0000256" key="1">
    <source>
        <dbReference type="HAMAP-Rule" id="MF_02128"/>
    </source>
</evidence>
<feature type="binding site" evidence="1">
    <location>
        <position position="33"/>
    </location>
    <ligand>
        <name>Mg(2+)</name>
        <dbReference type="ChEBI" id="CHEBI:18420"/>
        <label>4</label>
    </ligand>
</feature>
<dbReference type="RefSeq" id="WP_162840166.1">
    <property type="nucleotide sequence ID" value="NZ_CP015105.1"/>
</dbReference>
<sequence>MTQLGVGIKVEREIIELFMRHLKIQGDLPLGDDAGAIKLGNEWFVATNDMLVRKTDVPDIMTPEQVGFKAVTMNVSDVAAMGARPVGFLFSLGVPGDIDMDYLEGVARGIGDALEFYNLPVLSADTNEADDLIIDGIALGRTGRLLTRSGAKPGDLVCVTGDIGRALAGLLLWRYGVDVSGRIRRPLYEKLLEPRARVAEGIELSGYANAAIDISDGLSKELHLLARMSGVRIEVDAERLPVRKEAVEAARMLGISAVEMALASGEEFELVFTIPGEVAESLRVEFTVIGRVEKGNGVYVTIGGKREEMPLLGWEHLNRKVYGTYRALFR</sequence>
<dbReference type="EMBL" id="FOIW01000001">
    <property type="protein sequence ID" value="SEV95823.1"/>
    <property type="molecule type" value="Genomic_DNA"/>
</dbReference>
<dbReference type="AlphaFoldDB" id="A0A1I0N4M8"/>
<protein>
    <recommendedName>
        <fullName evidence="1">Thiamine-monophosphate kinase</fullName>
        <shortName evidence="1">TMP kinase</shortName>
        <shortName evidence="1">Thiamine-phosphate kinase</shortName>
        <ecNumber evidence="1">2.7.4.16</ecNumber>
    </recommendedName>
</protein>
<feature type="binding site" evidence="1">
    <location>
        <position position="77"/>
    </location>
    <ligand>
        <name>Mg(2+)</name>
        <dbReference type="ChEBI" id="CHEBI:18420"/>
        <label>2</label>
    </ligand>
</feature>
<dbReference type="EC" id="2.7.4.16" evidence="1"/>
<dbReference type="Pfam" id="PF02769">
    <property type="entry name" value="AIRS_C"/>
    <property type="match status" value="1"/>
</dbReference>
<feature type="binding site" evidence="1">
    <location>
        <position position="49"/>
    </location>
    <ligand>
        <name>Mg(2+)</name>
        <dbReference type="ChEBI" id="CHEBI:18420"/>
        <label>2</label>
    </ligand>
</feature>
<dbReference type="NCBIfam" id="TIGR01379">
    <property type="entry name" value="thiL"/>
    <property type="match status" value="1"/>
</dbReference>
<comment type="similarity">
    <text evidence="1">Belongs to the thiamine-monophosphate kinase family.</text>
</comment>
<evidence type="ECO:0000259" key="2">
    <source>
        <dbReference type="Pfam" id="PF00586"/>
    </source>
</evidence>
<feature type="binding site" evidence="1">
    <location>
        <position position="215"/>
    </location>
    <ligand>
        <name>ATP</name>
        <dbReference type="ChEBI" id="CHEBI:30616"/>
    </ligand>
</feature>
<feature type="binding site" evidence="1">
    <location>
        <position position="148"/>
    </location>
    <ligand>
        <name>ATP</name>
        <dbReference type="ChEBI" id="CHEBI:30616"/>
    </ligand>
</feature>
<dbReference type="Proteomes" id="UP000182125">
    <property type="component" value="Unassembled WGS sequence"/>
</dbReference>
<gene>
    <name evidence="1" type="primary">thiL</name>
    <name evidence="4" type="ORF">SAMN05216170_1098</name>
</gene>
<dbReference type="GO" id="GO:0000287">
    <property type="term" value="F:magnesium ion binding"/>
    <property type="evidence" value="ECO:0007669"/>
    <property type="project" value="UniProtKB-UniRule"/>
</dbReference>